<dbReference type="EMBL" id="PPSL01000006">
    <property type="protein sequence ID" value="PQJ09413.1"/>
    <property type="molecule type" value="Genomic_DNA"/>
</dbReference>
<reference evidence="1 2" key="1">
    <citation type="submission" date="2018-01" db="EMBL/GenBank/DDBJ databases">
        <title>A novel member of the phylum Bacteroidetes isolated from glacier ice.</title>
        <authorList>
            <person name="Liu Q."/>
            <person name="Xin Y.-H."/>
        </authorList>
    </citation>
    <scope>NUCLEOTIDE SEQUENCE [LARGE SCALE GENOMIC DNA]</scope>
    <source>
        <strain evidence="1 2">RB1R16</strain>
    </source>
</reference>
<dbReference type="Proteomes" id="UP000239872">
    <property type="component" value="Unassembled WGS sequence"/>
</dbReference>
<accession>A0A2S7SR78</accession>
<protein>
    <submittedName>
        <fullName evidence="1">Uncharacterized protein</fullName>
    </submittedName>
</protein>
<dbReference type="OrthoDB" id="9795145at2"/>
<comment type="caution">
    <text evidence="1">The sequence shown here is derived from an EMBL/GenBank/DDBJ whole genome shotgun (WGS) entry which is preliminary data.</text>
</comment>
<keyword evidence="2" id="KW-1185">Reference proteome</keyword>
<dbReference type="AlphaFoldDB" id="A0A2S7SR78"/>
<sequence>MVFDVEIEDGGTLYECGIMERQANDITFFSVDIRIPGYGTTLNQQIHSLELHLDPYSGSFKFRNLPADLPAPVTALEPKLDEAIRNIGK</sequence>
<dbReference type="RefSeq" id="WP_133162721.1">
    <property type="nucleotide sequence ID" value="NZ_PPSL01000006.1"/>
</dbReference>
<evidence type="ECO:0000313" key="2">
    <source>
        <dbReference type="Proteomes" id="UP000239872"/>
    </source>
</evidence>
<gene>
    <name evidence="1" type="ORF">CJD36_019415</name>
</gene>
<proteinExistence type="predicted"/>
<evidence type="ECO:0000313" key="1">
    <source>
        <dbReference type="EMBL" id="PQJ09413.1"/>
    </source>
</evidence>
<name>A0A2S7SR78_9BACT</name>
<organism evidence="1 2">
    <name type="scientific">Flavipsychrobacter stenotrophus</name>
    <dbReference type="NCBI Taxonomy" id="2077091"/>
    <lineage>
        <taxon>Bacteria</taxon>
        <taxon>Pseudomonadati</taxon>
        <taxon>Bacteroidota</taxon>
        <taxon>Chitinophagia</taxon>
        <taxon>Chitinophagales</taxon>
        <taxon>Chitinophagaceae</taxon>
        <taxon>Flavipsychrobacter</taxon>
    </lineage>
</organism>